<dbReference type="Proteomes" id="UP001208570">
    <property type="component" value="Unassembled WGS sequence"/>
</dbReference>
<name>A0AAD9JE05_9ANNE</name>
<proteinExistence type="predicted"/>
<evidence type="ECO:0000259" key="1">
    <source>
        <dbReference type="Pfam" id="PF00171"/>
    </source>
</evidence>
<keyword evidence="3" id="KW-1185">Reference proteome</keyword>
<sequence length="241" mass="26485">MAFVLGAIPVQQYEQSSAFQITTVHHTSIIIMAVLLKAFRKNSIIRFLNVSRSCMSTAPDPITNPDIRYAKLFINNEFVPAVGSKTFSTVNPCTGEVICDVAEGDKADVDLAVKAAQKAFDLGSPWRRMDASERGLLLNRLADLMEKDAQYLALYHQQAKLLKKVQHHKDEIGQNIAKIIQDITIFRNAKDIGDQLRPVANTIDCCQADNASLAAACDSGCHFLIIPNSSHLHSNTSSSNT</sequence>
<evidence type="ECO:0000313" key="2">
    <source>
        <dbReference type="EMBL" id="KAK2151154.1"/>
    </source>
</evidence>
<comment type="caution">
    <text evidence="2">The sequence shown here is derived from an EMBL/GenBank/DDBJ whole genome shotgun (WGS) entry which is preliminary data.</text>
</comment>
<reference evidence="2" key="1">
    <citation type="journal article" date="2023" name="Mol. Biol. Evol.">
        <title>Third-Generation Sequencing Reveals the Adaptive Role of the Epigenome in Three Deep-Sea Polychaetes.</title>
        <authorList>
            <person name="Perez M."/>
            <person name="Aroh O."/>
            <person name="Sun Y."/>
            <person name="Lan Y."/>
            <person name="Juniper S.K."/>
            <person name="Young C.R."/>
            <person name="Angers B."/>
            <person name="Qian P.Y."/>
        </authorList>
    </citation>
    <scope>NUCLEOTIDE SEQUENCE</scope>
    <source>
        <strain evidence="2">P08H-3</strain>
    </source>
</reference>
<dbReference type="PANTHER" id="PTHR11699">
    <property type="entry name" value="ALDEHYDE DEHYDROGENASE-RELATED"/>
    <property type="match status" value="1"/>
</dbReference>
<dbReference type="Pfam" id="PF00171">
    <property type="entry name" value="Aldedh"/>
    <property type="match status" value="1"/>
</dbReference>
<dbReference type="InterPro" id="IPR016162">
    <property type="entry name" value="Ald_DH_N"/>
</dbReference>
<evidence type="ECO:0000313" key="3">
    <source>
        <dbReference type="Proteomes" id="UP001208570"/>
    </source>
</evidence>
<dbReference type="GO" id="GO:0016491">
    <property type="term" value="F:oxidoreductase activity"/>
    <property type="evidence" value="ECO:0007669"/>
    <property type="project" value="InterPro"/>
</dbReference>
<protein>
    <recommendedName>
        <fullName evidence="1">Aldehyde dehydrogenase domain-containing protein</fullName>
    </recommendedName>
</protein>
<dbReference type="InterPro" id="IPR016161">
    <property type="entry name" value="Ald_DH/histidinol_DH"/>
</dbReference>
<gene>
    <name evidence="2" type="ORF">LSH36_374g04051</name>
</gene>
<dbReference type="InterPro" id="IPR015590">
    <property type="entry name" value="Aldehyde_DH_dom"/>
</dbReference>
<dbReference type="EMBL" id="JAODUP010000374">
    <property type="protein sequence ID" value="KAK2151154.1"/>
    <property type="molecule type" value="Genomic_DNA"/>
</dbReference>
<accession>A0AAD9JE05</accession>
<dbReference type="Gene3D" id="3.40.605.10">
    <property type="entry name" value="Aldehyde Dehydrogenase, Chain A, domain 1"/>
    <property type="match status" value="1"/>
</dbReference>
<feature type="domain" description="Aldehyde dehydrogenase" evidence="1">
    <location>
        <begin position="83"/>
        <end position="165"/>
    </location>
</feature>
<organism evidence="2 3">
    <name type="scientific">Paralvinella palmiformis</name>
    <dbReference type="NCBI Taxonomy" id="53620"/>
    <lineage>
        <taxon>Eukaryota</taxon>
        <taxon>Metazoa</taxon>
        <taxon>Spiralia</taxon>
        <taxon>Lophotrochozoa</taxon>
        <taxon>Annelida</taxon>
        <taxon>Polychaeta</taxon>
        <taxon>Sedentaria</taxon>
        <taxon>Canalipalpata</taxon>
        <taxon>Terebellida</taxon>
        <taxon>Terebelliformia</taxon>
        <taxon>Alvinellidae</taxon>
        <taxon>Paralvinella</taxon>
    </lineage>
</organism>
<dbReference type="AlphaFoldDB" id="A0AAD9JE05"/>
<dbReference type="SUPFAM" id="SSF53720">
    <property type="entry name" value="ALDH-like"/>
    <property type="match status" value="1"/>
</dbReference>